<feature type="transmembrane region" description="Helical" evidence="1">
    <location>
        <begin position="41"/>
        <end position="63"/>
    </location>
</feature>
<dbReference type="RefSeq" id="XP_013245696.1">
    <property type="nucleotide sequence ID" value="XM_013390242.1"/>
</dbReference>
<dbReference type="AlphaFoldDB" id="A0A066WFZ1"/>
<evidence type="ECO:0000313" key="3">
    <source>
        <dbReference type="Proteomes" id="UP000027361"/>
    </source>
</evidence>
<keyword evidence="3" id="KW-1185">Reference proteome</keyword>
<sequence length="68" mass="7497">MRRVNEPPLYTTLASPVPAFTLSSLGPMPYYIPSPTAGEGMVNVCLCYAYALPLPFNVLAAYWSKRMP</sequence>
<keyword evidence="1" id="KW-0472">Membrane</keyword>
<organism evidence="2 3">
    <name type="scientific">Tilletiaria anomala (strain ATCC 24038 / CBS 436.72 / UBC 951)</name>
    <dbReference type="NCBI Taxonomy" id="1037660"/>
    <lineage>
        <taxon>Eukaryota</taxon>
        <taxon>Fungi</taxon>
        <taxon>Dikarya</taxon>
        <taxon>Basidiomycota</taxon>
        <taxon>Ustilaginomycotina</taxon>
        <taxon>Exobasidiomycetes</taxon>
        <taxon>Georgefischeriales</taxon>
        <taxon>Tilletiariaceae</taxon>
        <taxon>Tilletiaria</taxon>
    </lineage>
</organism>
<evidence type="ECO:0000313" key="2">
    <source>
        <dbReference type="EMBL" id="KDN52857.1"/>
    </source>
</evidence>
<keyword evidence="1" id="KW-0812">Transmembrane</keyword>
<dbReference type="Proteomes" id="UP000027361">
    <property type="component" value="Unassembled WGS sequence"/>
</dbReference>
<dbReference type="HOGENOM" id="CLU_2795733_0_0_1"/>
<name>A0A066WFZ1_TILAU</name>
<dbReference type="InParanoid" id="A0A066WFZ1"/>
<reference evidence="2 3" key="1">
    <citation type="submission" date="2014-05" db="EMBL/GenBank/DDBJ databases">
        <title>Draft genome sequence of a rare smut relative, Tilletiaria anomala UBC 951.</title>
        <authorList>
            <consortium name="DOE Joint Genome Institute"/>
            <person name="Toome M."/>
            <person name="Kuo A."/>
            <person name="Henrissat B."/>
            <person name="Lipzen A."/>
            <person name="Tritt A."/>
            <person name="Yoshinaga Y."/>
            <person name="Zane M."/>
            <person name="Barry K."/>
            <person name="Grigoriev I.V."/>
            <person name="Spatafora J.W."/>
            <person name="Aimea M.C."/>
        </authorList>
    </citation>
    <scope>NUCLEOTIDE SEQUENCE [LARGE SCALE GENOMIC DNA]</scope>
    <source>
        <strain evidence="2 3">UBC 951</strain>
    </source>
</reference>
<dbReference type="GeneID" id="25261623"/>
<gene>
    <name evidence="2" type="ORF">K437DRAFT_150075</name>
</gene>
<protein>
    <submittedName>
        <fullName evidence="2">Uncharacterized protein</fullName>
    </submittedName>
</protein>
<accession>A0A066WFZ1</accession>
<evidence type="ECO:0000256" key="1">
    <source>
        <dbReference type="SAM" id="Phobius"/>
    </source>
</evidence>
<dbReference type="EMBL" id="JMSN01000006">
    <property type="protein sequence ID" value="KDN52857.1"/>
    <property type="molecule type" value="Genomic_DNA"/>
</dbReference>
<proteinExistence type="predicted"/>
<comment type="caution">
    <text evidence="2">The sequence shown here is derived from an EMBL/GenBank/DDBJ whole genome shotgun (WGS) entry which is preliminary data.</text>
</comment>
<keyword evidence="1" id="KW-1133">Transmembrane helix</keyword>